<reference evidence="3" key="1">
    <citation type="journal article" date="2019" name="Int. J. Syst. Evol. Microbiol.">
        <title>The Global Catalogue of Microorganisms (GCM) 10K type strain sequencing project: providing services to taxonomists for standard genome sequencing and annotation.</title>
        <authorList>
            <consortium name="The Broad Institute Genomics Platform"/>
            <consortium name="The Broad Institute Genome Sequencing Center for Infectious Disease"/>
            <person name="Wu L."/>
            <person name="Ma J."/>
        </authorList>
    </citation>
    <scope>NUCLEOTIDE SEQUENCE [LARGE SCALE GENOMIC DNA]</scope>
    <source>
        <strain evidence="3">CCUG 60523</strain>
    </source>
</reference>
<evidence type="ECO:0000256" key="1">
    <source>
        <dbReference type="SAM" id="MobiDB-lite"/>
    </source>
</evidence>
<feature type="compositionally biased region" description="Basic and acidic residues" evidence="1">
    <location>
        <begin position="234"/>
        <end position="250"/>
    </location>
</feature>
<protein>
    <submittedName>
        <fullName evidence="2">Uncharacterized protein</fullName>
    </submittedName>
</protein>
<evidence type="ECO:0000313" key="2">
    <source>
        <dbReference type="EMBL" id="MFC3878922.1"/>
    </source>
</evidence>
<comment type="caution">
    <text evidence="2">The sequence shown here is derived from an EMBL/GenBank/DDBJ whole genome shotgun (WGS) entry which is preliminary data.</text>
</comment>
<dbReference type="RefSeq" id="WP_377902858.1">
    <property type="nucleotide sequence ID" value="NZ_JBHRZS010000003.1"/>
</dbReference>
<keyword evidence="3" id="KW-1185">Reference proteome</keyword>
<organism evidence="2 3">
    <name type="scientific">Algoriphagus namhaensis</name>
    <dbReference type="NCBI Taxonomy" id="915353"/>
    <lineage>
        <taxon>Bacteria</taxon>
        <taxon>Pseudomonadati</taxon>
        <taxon>Bacteroidota</taxon>
        <taxon>Cytophagia</taxon>
        <taxon>Cytophagales</taxon>
        <taxon>Cyclobacteriaceae</taxon>
        <taxon>Algoriphagus</taxon>
    </lineage>
</organism>
<evidence type="ECO:0000313" key="3">
    <source>
        <dbReference type="Proteomes" id="UP001595805"/>
    </source>
</evidence>
<dbReference type="Proteomes" id="UP001595805">
    <property type="component" value="Unassembled WGS sequence"/>
</dbReference>
<feature type="region of interest" description="Disordered" evidence="1">
    <location>
        <begin position="232"/>
        <end position="259"/>
    </location>
</feature>
<accession>A0ABV8AQ90</accession>
<name>A0ABV8AQ90_9BACT</name>
<proteinExistence type="predicted"/>
<dbReference type="EMBL" id="JBHRZS010000003">
    <property type="protein sequence ID" value="MFC3878922.1"/>
    <property type="molecule type" value="Genomic_DNA"/>
</dbReference>
<sequence length="364" mass="41844">MTDQINSNYLETYASKYASEVCNKFFQGRKFIGGQEIIELTNSTQVNFFILKRLFGLWQEELEKLKSNPFFDYRDITVHEALTQFMNVLSKRIKVERSHFEPLLKQAVQDAVKVATDPVTFYQNEIKQAQDDHVNDYLKENKKYYKWHAPVIAFLIDKTGFGLNKEPYIKAIAANYQAIQDDLESVNLLLATLGDVAPFDLDTYLPKAAETAEVAEENDTQESSFFDQIEGQEEEVKKEAEPKPEVEAPQKEVMTPPSSTKATKILDAELLRRQFETESYVGMKAAVATLSEGLAINQRFMFTRELFDGNSDLLMHALKQIDESGNFLSAIDLINLRFVSELNWDAESDVVKEFLQLVYRRFDD</sequence>
<gene>
    <name evidence="2" type="ORF">ACFOSV_01980</name>
</gene>